<dbReference type="SMART" id="SM00220">
    <property type="entry name" value="S_TKc"/>
    <property type="match status" value="1"/>
</dbReference>
<keyword evidence="5" id="KW-1185">Reference proteome</keyword>
<dbReference type="Gene3D" id="1.10.510.10">
    <property type="entry name" value="Transferase(Phosphotransferase) domain 1"/>
    <property type="match status" value="1"/>
</dbReference>
<dbReference type="GO" id="GO:0007165">
    <property type="term" value="P:signal transduction"/>
    <property type="evidence" value="ECO:0000318"/>
    <property type="project" value="GO_Central"/>
</dbReference>
<dbReference type="GO" id="GO:0004674">
    <property type="term" value="F:protein serine/threonine kinase activity"/>
    <property type="evidence" value="ECO:0000318"/>
    <property type="project" value="GO_Central"/>
</dbReference>
<dbReference type="PANTHER" id="PTHR11909">
    <property type="entry name" value="CASEIN KINASE-RELATED"/>
    <property type="match status" value="1"/>
</dbReference>
<dbReference type="GeneTree" id="ENSGT00940000168643"/>
<feature type="domain" description="Protein kinase" evidence="3">
    <location>
        <begin position="33"/>
        <end position="327"/>
    </location>
</feature>
<keyword evidence="1" id="KW-0067">ATP-binding</keyword>
<evidence type="ECO:0000256" key="2">
    <source>
        <dbReference type="SAM" id="MobiDB-lite"/>
    </source>
</evidence>
<dbReference type="SUPFAM" id="SSF56112">
    <property type="entry name" value="Protein kinase-like (PK-like)"/>
    <property type="match status" value="1"/>
</dbReference>
<dbReference type="AlphaFoldDB" id="F6RJT7"/>
<protein>
    <recommendedName>
        <fullName evidence="3">Protein kinase domain-containing protein</fullName>
    </recommendedName>
</protein>
<dbReference type="Pfam" id="PF00069">
    <property type="entry name" value="Pkinase"/>
    <property type="match status" value="1"/>
</dbReference>
<dbReference type="EMBL" id="EAAA01000610">
    <property type="status" value="NOT_ANNOTATED_CDS"/>
    <property type="molecule type" value="Genomic_DNA"/>
</dbReference>
<dbReference type="GO" id="GO:0005737">
    <property type="term" value="C:cytoplasm"/>
    <property type="evidence" value="ECO:0000318"/>
    <property type="project" value="GO_Central"/>
</dbReference>
<dbReference type="FunFam" id="1.10.510.10:FF:000931">
    <property type="entry name" value="Ballchen, isoform B"/>
    <property type="match status" value="1"/>
</dbReference>
<dbReference type="STRING" id="7719.ENSCINP00000013169"/>
<feature type="compositionally biased region" description="Polar residues" evidence="2">
    <location>
        <begin position="347"/>
        <end position="358"/>
    </location>
</feature>
<evidence type="ECO:0000313" key="5">
    <source>
        <dbReference type="Proteomes" id="UP000008144"/>
    </source>
</evidence>
<dbReference type="InterPro" id="IPR050235">
    <property type="entry name" value="CK1_Ser-Thr_kinase"/>
</dbReference>
<feature type="binding site" evidence="1">
    <location>
        <position position="67"/>
    </location>
    <ligand>
        <name>ATP</name>
        <dbReference type="ChEBI" id="CHEBI:30616"/>
    </ligand>
</feature>
<feature type="compositionally biased region" description="Basic and acidic residues" evidence="2">
    <location>
        <begin position="396"/>
        <end position="407"/>
    </location>
</feature>
<name>F6RJT7_CIOIN</name>
<dbReference type="PROSITE" id="PS00107">
    <property type="entry name" value="PROTEIN_KINASE_ATP"/>
    <property type="match status" value="1"/>
</dbReference>
<dbReference type="OMA" id="MHSTGYV"/>
<dbReference type="GO" id="GO:0005634">
    <property type="term" value="C:nucleus"/>
    <property type="evidence" value="ECO:0000318"/>
    <property type="project" value="GO_Central"/>
</dbReference>
<organism evidence="4 5">
    <name type="scientific">Ciona intestinalis</name>
    <name type="common">Transparent sea squirt</name>
    <name type="synonym">Ascidia intestinalis</name>
    <dbReference type="NCBI Taxonomy" id="7719"/>
    <lineage>
        <taxon>Eukaryota</taxon>
        <taxon>Metazoa</taxon>
        <taxon>Chordata</taxon>
        <taxon>Tunicata</taxon>
        <taxon>Ascidiacea</taxon>
        <taxon>Phlebobranchia</taxon>
        <taxon>Cionidae</taxon>
        <taxon>Ciona</taxon>
    </lineage>
</organism>
<reference evidence="4" key="2">
    <citation type="journal article" date="2008" name="Genome Biol.">
        <title>Improved genome assembly and evidence-based global gene model set for the chordate Ciona intestinalis: new insight into intron and operon populations.</title>
        <authorList>
            <person name="Satou Y."/>
            <person name="Mineta K."/>
            <person name="Ogasawara M."/>
            <person name="Sasakura Y."/>
            <person name="Shoguchi E."/>
            <person name="Ueno K."/>
            <person name="Yamada L."/>
            <person name="Matsumoto J."/>
            <person name="Wasserscheid J."/>
            <person name="Dewar K."/>
            <person name="Wiley G.B."/>
            <person name="Macmil S.L."/>
            <person name="Roe B.A."/>
            <person name="Zeller R.W."/>
            <person name="Hastings K.E."/>
            <person name="Lemaire P."/>
            <person name="Lindquist E."/>
            <person name="Endo T."/>
            <person name="Hotta K."/>
            <person name="Inaba K."/>
        </authorList>
    </citation>
    <scope>NUCLEOTIDE SEQUENCE [LARGE SCALE GENOMIC DNA]</scope>
    <source>
        <strain evidence="4">wild type</strain>
    </source>
</reference>
<evidence type="ECO:0000256" key="1">
    <source>
        <dbReference type="PROSITE-ProRule" id="PRU10141"/>
    </source>
</evidence>
<feature type="compositionally biased region" description="Basic residues" evidence="2">
    <location>
        <begin position="373"/>
        <end position="384"/>
    </location>
</feature>
<dbReference type="InterPro" id="IPR000719">
    <property type="entry name" value="Prot_kinase_dom"/>
</dbReference>
<reference evidence="4" key="3">
    <citation type="submission" date="2025-08" db="UniProtKB">
        <authorList>
            <consortium name="Ensembl"/>
        </authorList>
    </citation>
    <scope>IDENTIFICATION</scope>
</reference>
<evidence type="ECO:0000313" key="4">
    <source>
        <dbReference type="Ensembl" id="ENSCINP00000013169.3"/>
    </source>
</evidence>
<dbReference type="FunCoup" id="F6RJT7">
    <property type="interactions" value="373"/>
</dbReference>
<dbReference type="HOGENOM" id="CLU_019279_4_0_1"/>
<dbReference type="PROSITE" id="PS50011">
    <property type="entry name" value="PROTEIN_KINASE_DOM"/>
    <property type="match status" value="1"/>
</dbReference>
<dbReference type="GO" id="GO:0006974">
    <property type="term" value="P:DNA damage response"/>
    <property type="evidence" value="ECO:0000318"/>
    <property type="project" value="GO_Central"/>
</dbReference>
<sequence>MPPKKGKGKPPAHKLCAPLDPGFILKDLKKKEWKIGKSIGSGGFGLIYLADDASKPSVKDDAKYVIKVEPMANGPLFCELAFYQRAAKSEDIEKWRKSMKLQFVGIPPYIAHGLHNNTNGNREDGMRFLVMPRCGTDLHNLWIKSGKKFTRATVSKIAILIIDALEYMHSMEYVHADIKGANILQCYKDPKHVYLVDFGLAARYKSDGVHKEYKPDPRKAHNGTIEYTSVDAHKGTAPSRRADFEILGFVLVHWLSGKLPWETKLSDPLKVMEMKVSAMADVKKFVKTCCSTDTPDEVTKYLSCVAELEYSETPDYNKLRNFFKSYLKFACVSVSSPIEFGVEETASKTNTPSSSTPHTIEESQSSEDEQPPKKGRISARKKKIIVQSESSSASSEEMKPVKLETKAKSSAKSGSKAKKSS</sequence>
<keyword evidence="1" id="KW-0547">Nucleotide-binding</keyword>
<proteinExistence type="predicted"/>
<accession>F6RJT7</accession>
<feature type="region of interest" description="Disordered" evidence="2">
    <location>
        <begin position="345"/>
        <end position="421"/>
    </location>
</feature>
<dbReference type="InterPro" id="IPR017441">
    <property type="entry name" value="Protein_kinase_ATP_BS"/>
</dbReference>
<dbReference type="Proteomes" id="UP000008144">
    <property type="component" value="Chromosome 10"/>
</dbReference>
<reference evidence="5" key="1">
    <citation type="journal article" date="2002" name="Science">
        <title>The draft genome of Ciona intestinalis: insights into chordate and vertebrate origins.</title>
        <authorList>
            <person name="Dehal P."/>
            <person name="Satou Y."/>
            <person name="Campbell R.K."/>
            <person name="Chapman J."/>
            <person name="Degnan B."/>
            <person name="De Tomaso A."/>
            <person name="Davidson B."/>
            <person name="Di Gregorio A."/>
            <person name="Gelpke M."/>
            <person name="Goodstein D.M."/>
            <person name="Harafuji N."/>
            <person name="Hastings K.E."/>
            <person name="Ho I."/>
            <person name="Hotta K."/>
            <person name="Huang W."/>
            <person name="Kawashima T."/>
            <person name="Lemaire P."/>
            <person name="Martinez D."/>
            <person name="Meinertzhagen I.A."/>
            <person name="Necula S."/>
            <person name="Nonaka M."/>
            <person name="Putnam N."/>
            <person name="Rash S."/>
            <person name="Saiga H."/>
            <person name="Satake M."/>
            <person name="Terry A."/>
            <person name="Yamada L."/>
            <person name="Wang H.G."/>
            <person name="Awazu S."/>
            <person name="Azumi K."/>
            <person name="Boore J."/>
            <person name="Branno M."/>
            <person name="Chin-Bow S."/>
            <person name="DeSantis R."/>
            <person name="Doyle S."/>
            <person name="Francino P."/>
            <person name="Keys D.N."/>
            <person name="Haga S."/>
            <person name="Hayashi H."/>
            <person name="Hino K."/>
            <person name="Imai K.S."/>
            <person name="Inaba K."/>
            <person name="Kano S."/>
            <person name="Kobayashi K."/>
            <person name="Kobayashi M."/>
            <person name="Lee B.I."/>
            <person name="Makabe K.W."/>
            <person name="Manohar C."/>
            <person name="Matassi G."/>
            <person name="Medina M."/>
            <person name="Mochizuki Y."/>
            <person name="Mount S."/>
            <person name="Morishita T."/>
            <person name="Miura S."/>
            <person name="Nakayama A."/>
            <person name="Nishizaka S."/>
            <person name="Nomoto H."/>
            <person name="Ohta F."/>
            <person name="Oishi K."/>
            <person name="Rigoutsos I."/>
            <person name="Sano M."/>
            <person name="Sasaki A."/>
            <person name="Sasakura Y."/>
            <person name="Shoguchi E."/>
            <person name="Shin-i T."/>
            <person name="Spagnuolo A."/>
            <person name="Stainier D."/>
            <person name="Suzuki M.M."/>
            <person name="Tassy O."/>
            <person name="Takatori N."/>
            <person name="Tokuoka M."/>
            <person name="Yagi K."/>
            <person name="Yoshizaki F."/>
            <person name="Wada S."/>
            <person name="Zhang C."/>
            <person name="Hyatt P.D."/>
            <person name="Larimer F."/>
            <person name="Detter C."/>
            <person name="Doggett N."/>
            <person name="Glavina T."/>
            <person name="Hawkins T."/>
            <person name="Richardson P."/>
            <person name="Lucas S."/>
            <person name="Kohara Y."/>
            <person name="Levine M."/>
            <person name="Satoh N."/>
            <person name="Rokhsar D.S."/>
        </authorList>
    </citation>
    <scope>NUCLEOTIDE SEQUENCE [LARGE SCALE GENOMIC DNA]</scope>
</reference>
<dbReference type="InterPro" id="IPR011009">
    <property type="entry name" value="Kinase-like_dom_sf"/>
</dbReference>
<evidence type="ECO:0000259" key="3">
    <source>
        <dbReference type="PROSITE" id="PS50011"/>
    </source>
</evidence>
<dbReference type="Ensembl" id="ENSCINT00000013169.3">
    <property type="protein sequence ID" value="ENSCINP00000013169.3"/>
    <property type="gene ID" value="ENSCING00000006395.3"/>
</dbReference>
<reference evidence="4" key="4">
    <citation type="submission" date="2025-09" db="UniProtKB">
        <authorList>
            <consortium name="Ensembl"/>
        </authorList>
    </citation>
    <scope>IDENTIFICATION</scope>
</reference>
<dbReference type="InParanoid" id="F6RJT7"/>
<dbReference type="GO" id="GO:0005524">
    <property type="term" value="F:ATP binding"/>
    <property type="evidence" value="ECO:0007669"/>
    <property type="project" value="UniProtKB-UniRule"/>
</dbReference>